<dbReference type="InterPro" id="IPR044068">
    <property type="entry name" value="CB"/>
</dbReference>
<reference evidence="7 8" key="1">
    <citation type="submission" date="2018-11" db="EMBL/GenBank/DDBJ databases">
        <title>Novel Erysipelotrichaceae bacterium isolated from small intestine of a swine.</title>
        <authorList>
            <person name="Kim J.S."/>
            <person name="Choe H."/>
            <person name="Lee Y.R."/>
            <person name="Kim K.M."/>
            <person name="Park D.S."/>
        </authorList>
    </citation>
    <scope>NUCLEOTIDE SEQUENCE [LARGE SCALE GENOMIC DNA]</scope>
    <source>
        <strain evidence="7 8">SG0102</strain>
    </source>
</reference>
<evidence type="ECO:0000256" key="4">
    <source>
        <dbReference type="PROSITE-ProRule" id="PRU01248"/>
    </source>
</evidence>
<dbReference type="InParanoid" id="A0A3G9JLQ6"/>
<sequence>MAKPSLSELFFAYATDFLTAYLTEKLSRSSKTAESYRDALTIFRRYINSELQISLLKFKTEDITVDLILDYRDYLQKKYAITTVNQRIAAIKTYLKYIAECDTKYVSISIKIDRIPSLKAPVRIRPVLDDDLIRRIIDEASKTRKSSRNVMIIILLYDTAMRISELTNLKMCDLFLSNEDLPYIHVRGKGDKERIIVLSERAAQYLNKYIRKYHSRGECEYLFYTCIKGNNDKISNSTVEKMLDEITARLKAQRITDLTSIHPHMFRRSRSTHLYQDGVPLEQIARILGHANLETTQIYAQMSKEKMKKIIEIEKDKLVDPEWDEDDEIARMFGLK</sequence>
<dbReference type="InterPro" id="IPR025269">
    <property type="entry name" value="SAM-like_dom"/>
</dbReference>
<evidence type="ECO:0000256" key="2">
    <source>
        <dbReference type="ARBA" id="ARBA00023125"/>
    </source>
</evidence>
<protein>
    <submittedName>
        <fullName evidence="7">Tyrosine recombinase XerD</fullName>
    </submittedName>
</protein>
<evidence type="ECO:0000313" key="8">
    <source>
        <dbReference type="Proteomes" id="UP000268059"/>
    </source>
</evidence>
<dbReference type="InterPro" id="IPR011010">
    <property type="entry name" value="DNA_brk_join_enz"/>
</dbReference>
<evidence type="ECO:0000259" key="5">
    <source>
        <dbReference type="PROSITE" id="PS51898"/>
    </source>
</evidence>
<feature type="domain" description="Core-binding (CB)" evidence="6">
    <location>
        <begin position="12"/>
        <end position="99"/>
    </location>
</feature>
<gene>
    <name evidence="7" type="primary">xerD_2</name>
    <name evidence="7" type="ORF">SG0102_18750</name>
</gene>
<evidence type="ECO:0000256" key="1">
    <source>
        <dbReference type="ARBA" id="ARBA00008857"/>
    </source>
</evidence>
<dbReference type="GO" id="GO:0003677">
    <property type="term" value="F:DNA binding"/>
    <property type="evidence" value="ECO:0007669"/>
    <property type="project" value="UniProtKB-UniRule"/>
</dbReference>
<dbReference type="Gene3D" id="1.10.443.10">
    <property type="entry name" value="Intergrase catalytic core"/>
    <property type="match status" value="1"/>
</dbReference>
<comment type="similarity">
    <text evidence="1">Belongs to the 'phage' integrase family.</text>
</comment>
<evidence type="ECO:0000256" key="3">
    <source>
        <dbReference type="ARBA" id="ARBA00023172"/>
    </source>
</evidence>
<feature type="domain" description="Tyr recombinase" evidence="5">
    <location>
        <begin position="123"/>
        <end position="312"/>
    </location>
</feature>
<dbReference type="Gene3D" id="1.10.150.130">
    <property type="match status" value="1"/>
</dbReference>
<dbReference type="PROSITE" id="PS51898">
    <property type="entry name" value="TYR_RECOMBINASE"/>
    <property type="match status" value="1"/>
</dbReference>
<dbReference type="InterPro" id="IPR002104">
    <property type="entry name" value="Integrase_catalytic"/>
</dbReference>
<proteinExistence type="inferred from homology"/>
<dbReference type="KEGG" id="ebm:SG0102_18750"/>
<keyword evidence="8" id="KW-1185">Reference proteome</keyword>
<dbReference type="PANTHER" id="PTHR30349">
    <property type="entry name" value="PHAGE INTEGRASE-RELATED"/>
    <property type="match status" value="1"/>
</dbReference>
<dbReference type="InterPro" id="IPR050090">
    <property type="entry name" value="Tyrosine_recombinase_XerCD"/>
</dbReference>
<dbReference type="SUPFAM" id="SSF56349">
    <property type="entry name" value="DNA breaking-rejoining enzymes"/>
    <property type="match status" value="1"/>
</dbReference>
<dbReference type="PANTHER" id="PTHR30349:SF41">
    <property type="entry name" value="INTEGRASE_RECOMBINASE PROTEIN MJ0367-RELATED"/>
    <property type="match status" value="1"/>
</dbReference>
<name>A0A3G9JLQ6_9FIRM</name>
<evidence type="ECO:0000259" key="6">
    <source>
        <dbReference type="PROSITE" id="PS51900"/>
    </source>
</evidence>
<dbReference type="InterPro" id="IPR010998">
    <property type="entry name" value="Integrase_recombinase_N"/>
</dbReference>
<dbReference type="GO" id="GO:0015074">
    <property type="term" value="P:DNA integration"/>
    <property type="evidence" value="ECO:0007669"/>
    <property type="project" value="InterPro"/>
</dbReference>
<dbReference type="PROSITE" id="PS51900">
    <property type="entry name" value="CB"/>
    <property type="match status" value="1"/>
</dbReference>
<keyword evidence="3" id="KW-0233">DNA recombination</keyword>
<dbReference type="Pfam" id="PF13102">
    <property type="entry name" value="Phage_int_SAM_5"/>
    <property type="match status" value="1"/>
</dbReference>
<evidence type="ECO:0000313" key="7">
    <source>
        <dbReference type="EMBL" id="BBH26941.1"/>
    </source>
</evidence>
<dbReference type="AlphaFoldDB" id="A0A3G9JLQ6"/>
<dbReference type="Proteomes" id="UP000268059">
    <property type="component" value="Chromosome"/>
</dbReference>
<organism evidence="7 8">
    <name type="scientific">Intestinibaculum porci</name>
    <dbReference type="NCBI Taxonomy" id="2487118"/>
    <lineage>
        <taxon>Bacteria</taxon>
        <taxon>Bacillati</taxon>
        <taxon>Bacillota</taxon>
        <taxon>Erysipelotrichia</taxon>
        <taxon>Erysipelotrichales</taxon>
        <taxon>Erysipelotrichaceae</taxon>
        <taxon>Intestinibaculum</taxon>
    </lineage>
</organism>
<dbReference type="EMBL" id="AP019309">
    <property type="protein sequence ID" value="BBH26941.1"/>
    <property type="molecule type" value="Genomic_DNA"/>
</dbReference>
<keyword evidence="2 4" id="KW-0238">DNA-binding</keyword>
<dbReference type="InterPro" id="IPR013762">
    <property type="entry name" value="Integrase-like_cat_sf"/>
</dbReference>
<dbReference type="Pfam" id="PF00589">
    <property type="entry name" value="Phage_integrase"/>
    <property type="match status" value="1"/>
</dbReference>
<dbReference type="GO" id="GO:0006310">
    <property type="term" value="P:DNA recombination"/>
    <property type="evidence" value="ECO:0007669"/>
    <property type="project" value="UniProtKB-KW"/>
</dbReference>
<accession>A0A3G9JLQ6</accession>